<dbReference type="GO" id="GO:0015627">
    <property type="term" value="C:type II protein secretion system complex"/>
    <property type="evidence" value="ECO:0007669"/>
    <property type="project" value="InterPro"/>
</dbReference>
<keyword evidence="1" id="KW-0488">Methylation</keyword>
<sequence length="259" mass="27639">MLTYPNNNQVQSGFTLIEMAMVLLILGILLSGVLVAIGDSTTNIRISQTQSKLEQIEEALYGYVQANGRLPCPADHSGTGLANPETNTGCNIDNGFVPVATLGLNGSINADKLLLDPWENPYRYSVSQDVSNYFTTTTGIDLLFADAANILGTGTNMLRICSISTCTPTTISINNAPAVVYSMGANWAVLSGASSTNEQKNAFGATLIGATSGLVYNMPTAANLDFVDTGYSEENYDDQVIWLSPYILFSRLIQAGQLP</sequence>
<gene>
    <name evidence="3" type="ORF">COA71_09860</name>
</gene>
<reference evidence="4" key="1">
    <citation type="submission" date="2017-08" db="EMBL/GenBank/DDBJ databases">
        <title>A dynamic microbial community with high functional redundancy inhabits the cold, oxic subseafloor aquifer.</title>
        <authorList>
            <person name="Tully B.J."/>
            <person name="Wheat C.G."/>
            <person name="Glazer B.T."/>
            <person name="Huber J.A."/>
        </authorList>
    </citation>
    <scope>NUCLEOTIDE SEQUENCE [LARGE SCALE GENOMIC DNA]</scope>
</reference>
<dbReference type="Proteomes" id="UP000228987">
    <property type="component" value="Unassembled WGS sequence"/>
</dbReference>
<accession>A0A2A5CC26</accession>
<keyword evidence="2" id="KW-1133">Transmembrane helix</keyword>
<keyword evidence="2" id="KW-0812">Transmembrane</keyword>
<dbReference type="Pfam" id="PF07963">
    <property type="entry name" value="N_methyl"/>
    <property type="match status" value="1"/>
</dbReference>
<evidence type="ECO:0000256" key="2">
    <source>
        <dbReference type="SAM" id="Phobius"/>
    </source>
</evidence>
<dbReference type="EMBL" id="NVWI01000007">
    <property type="protein sequence ID" value="PCJ40896.1"/>
    <property type="molecule type" value="Genomic_DNA"/>
</dbReference>
<dbReference type="InterPro" id="IPR012902">
    <property type="entry name" value="N_methyl_site"/>
</dbReference>
<evidence type="ECO:0000313" key="4">
    <source>
        <dbReference type="Proteomes" id="UP000228987"/>
    </source>
</evidence>
<protein>
    <recommendedName>
        <fullName evidence="5">Prepilin-type cleavage/methylation domain-containing protein</fullName>
    </recommendedName>
</protein>
<proteinExistence type="predicted"/>
<organism evidence="3 4">
    <name type="scientific">SAR86 cluster bacterium</name>
    <dbReference type="NCBI Taxonomy" id="2030880"/>
    <lineage>
        <taxon>Bacteria</taxon>
        <taxon>Pseudomonadati</taxon>
        <taxon>Pseudomonadota</taxon>
        <taxon>Gammaproteobacteria</taxon>
        <taxon>SAR86 cluster</taxon>
    </lineage>
</organism>
<dbReference type="GO" id="GO:0015628">
    <property type="term" value="P:protein secretion by the type II secretion system"/>
    <property type="evidence" value="ECO:0007669"/>
    <property type="project" value="InterPro"/>
</dbReference>
<keyword evidence="2" id="KW-0472">Membrane</keyword>
<dbReference type="InterPro" id="IPR000983">
    <property type="entry name" value="Bac_GSPG_pilin"/>
</dbReference>
<dbReference type="Gene3D" id="3.30.700.10">
    <property type="entry name" value="Glycoprotein, Type 4 Pilin"/>
    <property type="match status" value="1"/>
</dbReference>
<dbReference type="AlphaFoldDB" id="A0A2A5CC26"/>
<dbReference type="InterPro" id="IPR045584">
    <property type="entry name" value="Pilin-like"/>
</dbReference>
<dbReference type="SUPFAM" id="SSF54523">
    <property type="entry name" value="Pili subunits"/>
    <property type="match status" value="1"/>
</dbReference>
<comment type="caution">
    <text evidence="3">The sequence shown here is derived from an EMBL/GenBank/DDBJ whole genome shotgun (WGS) entry which is preliminary data.</text>
</comment>
<evidence type="ECO:0008006" key="5">
    <source>
        <dbReference type="Google" id="ProtNLM"/>
    </source>
</evidence>
<evidence type="ECO:0000256" key="1">
    <source>
        <dbReference type="ARBA" id="ARBA00022481"/>
    </source>
</evidence>
<dbReference type="PRINTS" id="PR00813">
    <property type="entry name" value="BCTERIALGSPG"/>
</dbReference>
<feature type="transmembrane region" description="Helical" evidence="2">
    <location>
        <begin position="12"/>
        <end position="37"/>
    </location>
</feature>
<dbReference type="PROSITE" id="PS00409">
    <property type="entry name" value="PROKAR_NTER_METHYL"/>
    <property type="match status" value="1"/>
</dbReference>
<dbReference type="NCBIfam" id="TIGR02532">
    <property type="entry name" value="IV_pilin_GFxxxE"/>
    <property type="match status" value="1"/>
</dbReference>
<name>A0A2A5CC26_9GAMM</name>
<evidence type="ECO:0000313" key="3">
    <source>
        <dbReference type="EMBL" id="PCJ40896.1"/>
    </source>
</evidence>